<dbReference type="SUPFAM" id="SSF47819">
    <property type="entry name" value="HRDC-like"/>
    <property type="match status" value="1"/>
</dbReference>
<evidence type="ECO:0000313" key="5">
    <source>
        <dbReference type="EMBL" id="KAK9726073.1"/>
    </source>
</evidence>
<proteinExistence type="inferred from homology"/>
<dbReference type="Pfam" id="PF03874">
    <property type="entry name" value="RNA_pol_Rpb4"/>
    <property type="match status" value="1"/>
</dbReference>
<name>A0AAW1KYV7_SAPOF</name>
<dbReference type="AlphaFoldDB" id="A0AAW1KYV7"/>
<dbReference type="GO" id="GO:0005634">
    <property type="term" value="C:nucleus"/>
    <property type="evidence" value="ECO:0007669"/>
    <property type="project" value="UniProtKB-SubCell"/>
</dbReference>
<dbReference type="InterPro" id="IPR005574">
    <property type="entry name" value="Rpb4/RPC9"/>
</dbReference>
<dbReference type="GO" id="GO:0006352">
    <property type="term" value="P:DNA-templated transcription initiation"/>
    <property type="evidence" value="ECO:0007669"/>
    <property type="project" value="InterPro"/>
</dbReference>
<reference evidence="5" key="1">
    <citation type="submission" date="2024-03" db="EMBL/GenBank/DDBJ databases">
        <title>WGS assembly of Saponaria officinalis var. Norfolk2.</title>
        <authorList>
            <person name="Jenkins J."/>
            <person name="Shu S."/>
            <person name="Grimwood J."/>
            <person name="Barry K."/>
            <person name="Goodstein D."/>
            <person name="Schmutz J."/>
            <person name="Leebens-Mack J."/>
            <person name="Osbourn A."/>
        </authorList>
    </citation>
    <scope>NUCLEOTIDE SEQUENCE [LARGE SCALE GENOMIC DNA]</scope>
    <source>
        <strain evidence="5">JIC</strain>
    </source>
</reference>
<protein>
    <recommendedName>
        <fullName evidence="4">RNA polymerase Rpb4/RPC9 core domain-containing protein</fullName>
    </recommendedName>
</protein>
<dbReference type="SMART" id="SM00657">
    <property type="entry name" value="RPOL4c"/>
    <property type="match status" value="1"/>
</dbReference>
<dbReference type="EMBL" id="JBDFQZ010000005">
    <property type="protein sequence ID" value="KAK9726073.1"/>
    <property type="molecule type" value="Genomic_DNA"/>
</dbReference>
<dbReference type="InterPro" id="IPR038324">
    <property type="entry name" value="Rpb4/RPC9_sf"/>
</dbReference>
<evidence type="ECO:0000256" key="3">
    <source>
        <dbReference type="ARBA" id="ARBA00025724"/>
    </source>
</evidence>
<dbReference type="GO" id="GO:0000166">
    <property type="term" value="F:nucleotide binding"/>
    <property type="evidence" value="ECO:0007669"/>
    <property type="project" value="InterPro"/>
</dbReference>
<comment type="subcellular location">
    <subcellularLocation>
        <location evidence="1">Nucleus</location>
    </subcellularLocation>
</comment>
<dbReference type="PANTHER" id="PTHR21297">
    <property type="entry name" value="DNA-DIRECTED RNA POLYMERASE II"/>
    <property type="match status" value="1"/>
</dbReference>
<comment type="caution">
    <text evidence="5">The sequence shown here is derived from an EMBL/GenBank/DDBJ whole genome shotgun (WGS) entry which is preliminary data.</text>
</comment>
<dbReference type="GO" id="GO:0030880">
    <property type="term" value="C:RNA polymerase complex"/>
    <property type="evidence" value="ECO:0007669"/>
    <property type="project" value="InterPro"/>
</dbReference>
<keyword evidence="6" id="KW-1185">Reference proteome</keyword>
<dbReference type="Proteomes" id="UP001443914">
    <property type="component" value="Unassembled WGS sequence"/>
</dbReference>
<keyword evidence="2" id="KW-0539">Nucleus</keyword>
<sequence>MEGHCIPHGEVAILLNLRLSQMQPHDAAAPATAALTKSLYYVNKFSRYHNPDTVRQVRHILSRLPLSDLEIALLANFCPDSVDEAFALVPSLMDKARGIHHDALQNVLADLSLVKKFD</sequence>
<evidence type="ECO:0000256" key="2">
    <source>
        <dbReference type="ARBA" id="ARBA00023242"/>
    </source>
</evidence>
<dbReference type="InterPro" id="IPR045222">
    <property type="entry name" value="Rpb4-like"/>
</dbReference>
<feature type="domain" description="RNA polymerase Rpb4/RPC9 core" evidence="4">
    <location>
        <begin position="1"/>
        <end position="118"/>
    </location>
</feature>
<evidence type="ECO:0000256" key="1">
    <source>
        <dbReference type="ARBA" id="ARBA00004123"/>
    </source>
</evidence>
<dbReference type="Gene3D" id="1.20.1250.40">
    <property type="match status" value="1"/>
</dbReference>
<gene>
    <name evidence="5" type="ORF">RND81_05G188200</name>
</gene>
<dbReference type="InterPro" id="IPR006590">
    <property type="entry name" value="RNA_pol_Rpb4/RPC9_core"/>
</dbReference>
<accession>A0AAW1KYV7</accession>
<evidence type="ECO:0000313" key="6">
    <source>
        <dbReference type="Proteomes" id="UP001443914"/>
    </source>
</evidence>
<comment type="similarity">
    <text evidence="3">Belongs to the eukaryotic RPB4 RNA polymerase subunit family.</text>
</comment>
<evidence type="ECO:0000259" key="4">
    <source>
        <dbReference type="SMART" id="SM00657"/>
    </source>
</evidence>
<organism evidence="5 6">
    <name type="scientific">Saponaria officinalis</name>
    <name type="common">Common soapwort</name>
    <name type="synonym">Lychnis saponaria</name>
    <dbReference type="NCBI Taxonomy" id="3572"/>
    <lineage>
        <taxon>Eukaryota</taxon>
        <taxon>Viridiplantae</taxon>
        <taxon>Streptophyta</taxon>
        <taxon>Embryophyta</taxon>
        <taxon>Tracheophyta</taxon>
        <taxon>Spermatophyta</taxon>
        <taxon>Magnoliopsida</taxon>
        <taxon>eudicotyledons</taxon>
        <taxon>Gunneridae</taxon>
        <taxon>Pentapetalae</taxon>
        <taxon>Caryophyllales</taxon>
        <taxon>Caryophyllaceae</taxon>
        <taxon>Caryophylleae</taxon>
        <taxon>Saponaria</taxon>
    </lineage>
</organism>
<dbReference type="InterPro" id="IPR010997">
    <property type="entry name" value="HRDC-like_sf"/>
</dbReference>